<gene>
    <name evidence="1" type="primary">ugpC_3</name>
    <name evidence="1" type="ORF">NCTC8009_01293</name>
</gene>
<reference evidence="1 2" key="1">
    <citation type="submission" date="2018-06" db="EMBL/GenBank/DDBJ databases">
        <authorList>
            <consortium name="Pathogen Informatics"/>
            <person name="Doyle S."/>
        </authorList>
    </citation>
    <scope>NUCLEOTIDE SEQUENCE [LARGE SCALE GENOMIC DNA]</scope>
    <source>
        <strain evidence="1 2">NCTC8009</strain>
    </source>
</reference>
<dbReference type="Gene3D" id="2.40.50.100">
    <property type="match status" value="1"/>
</dbReference>
<protein>
    <submittedName>
        <fullName evidence="1">sn-Glycerol-3-phosphate ABC transporter, ATP-binding protein</fullName>
        <ecNumber evidence="1">3.6.3.20</ecNumber>
    </submittedName>
</protein>
<dbReference type="InterPro" id="IPR012340">
    <property type="entry name" value="NA-bd_OB-fold"/>
</dbReference>
<dbReference type="GO" id="GO:0005524">
    <property type="term" value="F:ATP binding"/>
    <property type="evidence" value="ECO:0007669"/>
    <property type="project" value="UniProtKB-KW"/>
</dbReference>
<dbReference type="EMBL" id="UARW01000010">
    <property type="protein sequence ID" value="SQD00884.1"/>
    <property type="molecule type" value="Genomic_DNA"/>
</dbReference>
<dbReference type="AlphaFoldDB" id="A0A2X3K1L6"/>
<keyword evidence="1" id="KW-0378">Hydrolase</keyword>
<dbReference type="InterPro" id="IPR008995">
    <property type="entry name" value="Mo/tungstate-bd_C_term_dom"/>
</dbReference>
<keyword evidence="1" id="KW-0547">Nucleotide-binding</keyword>
<dbReference type="EC" id="3.6.3.20" evidence="1"/>
<dbReference type="SUPFAM" id="SSF50331">
    <property type="entry name" value="MOP-like"/>
    <property type="match status" value="1"/>
</dbReference>
<proteinExistence type="predicted"/>
<accession>A0A2X3K1L6</accession>
<sequence length="97" mass="10973">MLPLNGGYRQYAGRKMTLGIRPEHIALSSQAEGGVPLVMDTLEILGADNLAQDAGASRSWWCDWRIRSARRQAARCGCIWRKISCIFLMVKQDNEYE</sequence>
<organism evidence="1 2">
    <name type="scientific">Escherichia coli</name>
    <dbReference type="NCBI Taxonomy" id="562"/>
    <lineage>
        <taxon>Bacteria</taxon>
        <taxon>Pseudomonadati</taxon>
        <taxon>Pseudomonadota</taxon>
        <taxon>Gammaproteobacteria</taxon>
        <taxon>Enterobacterales</taxon>
        <taxon>Enterobacteriaceae</taxon>
        <taxon>Escherichia</taxon>
    </lineage>
</organism>
<dbReference type="Proteomes" id="UP000250991">
    <property type="component" value="Unassembled WGS sequence"/>
</dbReference>
<evidence type="ECO:0000313" key="2">
    <source>
        <dbReference type="Proteomes" id="UP000250991"/>
    </source>
</evidence>
<name>A0A2X3K1L6_ECOLX</name>
<keyword evidence="1" id="KW-0067">ATP-binding</keyword>
<dbReference type="GO" id="GO:0016787">
    <property type="term" value="F:hydrolase activity"/>
    <property type="evidence" value="ECO:0007669"/>
    <property type="project" value="UniProtKB-KW"/>
</dbReference>
<evidence type="ECO:0000313" key="1">
    <source>
        <dbReference type="EMBL" id="SQD00884.1"/>
    </source>
</evidence>
<dbReference type="Gene3D" id="2.40.50.140">
    <property type="entry name" value="Nucleic acid-binding proteins"/>
    <property type="match status" value="1"/>
</dbReference>